<evidence type="ECO:0000313" key="1">
    <source>
        <dbReference type="EMBL" id="EOR96169.1"/>
    </source>
</evidence>
<organism evidence="1 2">
    <name type="scientific">Arcticibacter svalbardensis MN12-7</name>
    <dbReference type="NCBI Taxonomy" id="1150600"/>
    <lineage>
        <taxon>Bacteria</taxon>
        <taxon>Pseudomonadati</taxon>
        <taxon>Bacteroidota</taxon>
        <taxon>Sphingobacteriia</taxon>
        <taxon>Sphingobacteriales</taxon>
        <taxon>Sphingobacteriaceae</taxon>
        <taxon>Arcticibacter</taxon>
    </lineage>
</organism>
<dbReference type="Pfam" id="PF13419">
    <property type="entry name" value="HAD_2"/>
    <property type="match status" value="1"/>
</dbReference>
<sequence>MIKYSDFDPSKKAFIFELDQVLIPERDYLLQVYYLFANFLEYTETVPLSAELVEFMKKAYDNQGKQLIFEKSKEVYGFDEKYAVNFARLHREAKLPLPLLLNEGMLDLLQAIVVDRKLVFIATAGDPVQQLNKIRQTEWNGLEHYLKVYFTDELKPKPAPDILLEILNKYQLQAKDVVLVGAGQEDQVFASNAEIDFVSV</sequence>
<dbReference type="SUPFAM" id="SSF56784">
    <property type="entry name" value="HAD-like"/>
    <property type="match status" value="1"/>
</dbReference>
<evidence type="ECO:0000313" key="2">
    <source>
        <dbReference type="Proteomes" id="UP000014174"/>
    </source>
</evidence>
<dbReference type="InterPro" id="IPR023214">
    <property type="entry name" value="HAD_sf"/>
</dbReference>
<reference evidence="1 2" key="1">
    <citation type="journal article" date="2013" name="Genome Announc.">
        <title>Draft Genome Sequence of Arcticibacter svalbardensis Strain MN12-7T, a Member of the Family Sphingobacteriaceae Isolated from an Arctic Soil Sample.</title>
        <authorList>
            <person name="Shivaji S."/>
            <person name="Ara S."/>
            <person name="Prasad S."/>
            <person name="Manasa B.P."/>
            <person name="Begum Z."/>
            <person name="Singh A."/>
            <person name="Kumar Pinnaka A."/>
        </authorList>
    </citation>
    <scope>NUCLEOTIDE SEQUENCE [LARGE SCALE GENOMIC DNA]</scope>
    <source>
        <strain evidence="1 2">MN12-7</strain>
    </source>
</reference>
<dbReference type="Gene3D" id="1.10.150.520">
    <property type="match status" value="1"/>
</dbReference>
<protein>
    <recommendedName>
        <fullName evidence="3">Haloacid dehalogenase-like hydrolase</fullName>
    </recommendedName>
</protein>
<dbReference type="STRING" id="1150600.ADIARSV_0682"/>
<name>R9H4U5_9SPHI</name>
<dbReference type="Proteomes" id="UP000014174">
    <property type="component" value="Unassembled WGS sequence"/>
</dbReference>
<dbReference type="InterPro" id="IPR036412">
    <property type="entry name" value="HAD-like_sf"/>
</dbReference>
<proteinExistence type="predicted"/>
<accession>R9H4U5</accession>
<gene>
    <name evidence="1" type="ORF">ADIARSV_0682</name>
</gene>
<evidence type="ECO:0008006" key="3">
    <source>
        <dbReference type="Google" id="ProtNLM"/>
    </source>
</evidence>
<dbReference type="RefSeq" id="WP_016193930.1">
    <property type="nucleotide sequence ID" value="NZ_AQPN01000023.1"/>
</dbReference>
<dbReference type="OrthoDB" id="791795at2"/>
<dbReference type="InterPro" id="IPR041492">
    <property type="entry name" value="HAD_2"/>
</dbReference>
<keyword evidence="2" id="KW-1185">Reference proteome</keyword>
<comment type="caution">
    <text evidence="1">The sequence shown here is derived from an EMBL/GenBank/DDBJ whole genome shotgun (WGS) entry which is preliminary data.</text>
</comment>
<dbReference type="EMBL" id="AQPN01000023">
    <property type="protein sequence ID" value="EOR96169.1"/>
    <property type="molecule type" value="Genomic_DNA"/>
</dbReference>
<dbReference type="eggNOG" id="COG3384">
    <property type="taxonomic scope" value="Bacteria"/>
</dbReference>
<dbReference type="AlphaFoldDB" id="R9H4U5"/>
<dbReference type="Gene3D" id="3.40.50.1000">
    <property type="entry name" value="HAD superfamily/HAD-like"/>
    <property type="match status" value="1"/>
</dbReference>